<dbReference type="GO" id="GO:0005549">
    <property type="term" value="F:odorant binding"/>
    <property type="evidence" value="ECO:0007669"/>
    <property type="project" value="InterPro"/>
</dbReference>
<comment type="subcellular location">
    <subcellularLocation>
        <location evidence="1">Secreted</location>
    </subcellularLocation>
</comment>
<dbReference type="AlphaFoldDB" id="A0A2S0X9K3"/>
<proteinExistence type="evidence at transcript level"/>
<keyword evidence="3" id="KW-0964">Secreted</keyword>
<accession>A0A2S0X9K3</accession>
<dbReference type="SUPFAM" id="SSF47565">
    <property type="entry name" value="Insect pheromone/odorant-binding proteins"/>
    <property type="match status" value="1"/>
</dbReference>
<reference evidence="7" key="1">
    <citation type="journal article" date="2018" name="Front. Physiol.">
        <title>Sex- and Tissue-Specific Expression Profiles of Odorant Binding Protein and Chemosensory Protein Genes in Bradysia odoriphaga (Diptera: Sciaridae).</title>
        <authorList>
            <person name="Zhao Y."/>
            <person name="Ding J."/>
            <person name="Zhang Z."/>
            <person name="Liu F."/>
            <person name="Zhou C."/>
            <person name="Mu W."/>
        </authorList>
    </citation>
    <scope>NUCLEOTIDE SEQUENCE</scope>
</reference>
<sequence>MKYFILLLMVALVNLVHSEDGYVLKTRTDASETFRKCLSTLAVTRDVFKETEWSVDSDNPVVQATIKCVVKDFGLFDETIGFNRDRMVKQFGGEALRTRVEKCIDKYPIGVPTVDHSVQSVMNCLEEDNLKMYDNNTNVDV</sequence>
<organism evidence="7">
    <name type="scientific">Bradysia odoriphaga</name>
    <dbReference type="NCBI Taxonomy" id="1564500"/>
    <lineage>
        <taxon>Eukaryota</taxon>
        <taxon>Metazoa</taxon>
        <taxon>Ecdysozoa</taxon>
        <taxon>Arthropoda</taxon>
        <taxon>Hexapoda</taxon>
        <taxon>Insecta</taxon>
        <taxon>Pterygota</taxon>
        <taxon>Neoptera</taxon>
        <taxon>Endopterygota</taxon>
        <taxon>Diptera</taxon>
        <taxon>Nematocera</taxon>
        <taxon>Sciaroidea</taxon>
        <taxon>Sciaridae</taxon>
        <taxon>Bradysia</taxon>
    </lineage>
</organism>
<gene>
    <name evidence="7" type="primary">OBP41</name>
</gene>
<keyword evidence="5" id="KW-1015">Disulfide bond</keyword>
<dbReference type="Gene3D" id="1.10.238.20">
    <property type="entry name" value="Pheromone/general odorant binding protein domain"/>
    <property type="match status" value="1"/>
</dbReference>
<evidence type="ECO:0000256" key="1">
    <source>
        <dbReference type="ARBA" id="ARBA00004613"/>
    </source>
</evidence>
<dbReference type="CDD" id="cd23992">
    <property type="entry name" value="PBP_GOBP"/>
    <property type="match status" value="1"/>
</dbReference>
<keyword evidence="4 6" id="KW-0732">Signal</keyword>
<feature type="signal peptide" evidence="6">
    <location>
        <begin position="1"/>
        <end position="18"/>
    </location>
</feature>
<evidence type="ECO:0000256" key="4">
    <source>
        <dbReference type="ARBA" id="ARBA00022729"/>
    </source>
</evidence>
<evidence type="ECO:0000256" key="2">
    <source>
        <dbReference type="ARBA" id="ARBA00008098"/>
    </source>
</evidence>
<evidence type="ECO:0000256" key="6">
    <source>
        <dbReference type="SAM" id="SignalP"/>
    </source>
</evidence>
<dbReference type="GO" id="GO:0005615">
    <property type="term" value="C:extracellular space"/>
    <property type="evidence" value="ECO:0007669"/>
    <property type="project" value="TreeGrafter"/>
</dbReference>
<dbReference type="PANTHER" id="PTHR11857">
    <property type="entry name" value="ODORANT BINDING PROTEIN-RELATED"/>
    <property type="match status" value="1"/>
</dbReference>
<dbReference type="PANTHER" id="PTHR11857:SF46">
    <property type="entry name" value="GENERAL ODORANT-BINDING PROTEIN 99A-RELATED"/>
    <property type="match status" value="1"/>
</dbReference>
<feature type="chain" id="PRO_5015434969" evidence="6">
    <location>
        <begin position="19"/>
        <end position="141"/>
    </location>
</feature>
<dbReference type="InterPro" id="IPR006170">
    <property type="entry name" value="PBP/GOBP"/>
</dbReference>
<dbReference type="GO" id="GO:0007608">
    <property type="term" value="P:sensory perception of smell"/>
    <property type="evidence" value="ECO:0007669"/>
    <property type="project" value="TreeGrafter"/>
</dbReference>
<dbReference type="Pfam" id="PF01395">
    <property type="entry name" value="PBP_GOBP"/>
    <property type="match status" value="1"/>
</dbReference>
<comment type="similarity">
    <text evidence="2">Belongs to the PBP/GOBP family.</text>
</comment>
<evidence type="ECO:0000256" key="3">
    <source>
        <dbReference type="ARBA" id="ARBA00022525"/>
    </source>
</evidence>
<name>A0A2S0X9K3_9DIPT</name>
<dbReference type="EMBL" id="MG544161">
    <property type="protein sequence ID" value="AWC08452.1"/>
    <property type="molecule type" value="mRNA"/>
</dbReference>
<evidence type="ECO:0000313" key="7">
    <source>
        <dbReference type="EMBL" id="AWC08452.1"/>
    </source>
</evidence>
<evidence type="ECO:0000256" key="5">
    <source>
        <dbReference type="ARBA" id="ARBA00023157"/>
    </source>
</evidence>
<protein>
    <submittedName>
        <fullName evidence="7">Odorant-binding protein 41</fullName>
    </submittedName>
</protein>
<dbReference type="InterPro" id="IPR036728">
    <property type="entry name" value="PBP_GOBP_sf"/>
</dbReference>